<keyword evidence="2" id="KW-0472">Membrane</keyword>
<feature type="region of interest" description="Disordered" evidence="1">
    <location>
        <begin position="10"/>
        <end position="36"/>
    </location>
</feature>
<reference evidence="4" key="1">
    <citation type="journal article" date="2015" name="Proc. Natl. Acad. Sci. U.S.A.">
        <title>Genome sequence of the Asian Tiger mosquito, Aedes albopictus, reveals insights into its biology, genetics, and evolution.</title>
        <authorList>
            <person name="Chen X.G."/>
            <person name="Jiang X."/>
            <person name="Gu J."/>
            <person name="Xu M."/>
            <person name="Wu Y."/>
            <person name="Deng Y."/>
            <person name="Zhang C."/>
            <person name="Bonizzoni M."/>
            <person name="Dermauw W."/>
            <person name="Vontas J."/>
            <person name="Armbruster P."/>
            <person name="Huang X."/>
            <person name="Yang Y."/>
            <person name="Zhang H."/>
            <person name="He W."/>
            <person name="Peng H."/>
            <person name="Liu Y."/>
            <person name="Wu K."/>
            <person name="Chen J."/>
            <person name="Lirakis M."/>
            <person name="Topalis P."/>
            <person name="Van Leeuwen T."/>
            <person name="Hall A.B."/>
            <person name="Jiang X."/>
            <person name="Thorpe C."/>
            <person name="Mueller R.L."/>
            <person name="Sun C."/>
            <person name="Waterhouse R.M."/>
            <person name="Yan G."/>
            <person name="Tu Z.J."/>
            <person name="Fang X."/>
            <person name="James A.A."/>
        </authorList>
    </citation>
    <scope>NUCLEOTIDE SEQUENCE [LARGE SCALE GENOMIC DNA]</scope>
    <source>
        <strain evidence="4">Foshan</strain>
    </source>
</reference>
<dbReference type="EnsemblMetazoa" id="AALFPA23_000454.R38040">
    <property type="protein sequence ID" value="AALFPA23_000454.P38040"/>
    <property type="gene ID" value="AALFPA23_000454"/>
</dbReference>
<dbReference type="RefSeq" id="XP_062700648.1">
    <property type="nucleotide sequence ID" value="XM_062844664.1"/>
</dbReference>
<keyword evidence="2" id="KW-1133">Transmembrane helix</keyword>
<protein>
    <submittedName>
        <fullName evidence="3">Uncharacterized protein</fullName>
    </submittedName>
</protein>
<keyword evidence="4" id="KW-1185">Reference proteome</keyword>
<keyword evidence="2" id="KW-0812">Transmembrane</keyword>
<evidence type="ECO:0000256" key="2">
    <source>
        <dbReference type="SAM" id="Phobius"/>
    </source>
</evidence>
<dbReference type="EnsemblMetazoa" id="AALFPA23_000454.R38042">
    <property type="protein sequence ID" value="AALFPA23_000454.P38042"/>
    <property type="gene ID" value="AALFPA23_000454"/>
</dbReference>
<dbReference type="GeneID" id="115256531"/>
<feature type="transmembrane region" description="Helical" evidence="2">
    <location>
        <begin position="317"/>
        <end position="339"/>
    </location>
</feature>
<dbReference type="RefSeq" id="XP_062700649.1">
    <property type="nucleotide sequence ID" value="XM_062844665.1"/>
</dbReference>
<accession>A0ABM1XKC4</accession>
<sequence length="379" mass="42985">MFEMNEMFLTQLQPTNARNSEQQRGRRKSTSVHADPTMQTSALEHLLTRLMTVFYQAGATQKEADHLLIPRNEVLCAGRSQYQDRNSSDKRLHASHVIRIQLAQKMLSKLEGFPDLHEDIKTHFGYTELVEKWANMWGGIGQNIDELQAPLLKLLEVVDFSQDPPCLIGSIPESYYKETLNDLYEQLKKIETNDSVIMKFHSTISPGLIVGPGEIVELCIQYTKIVVRKWLKFSGNHFMNKASIKDILSQLNVLLRTSNTNHLLQLGRDGYKNYVQQLSAAPKENGVANGNNDVSSNSVNAVWGPVKEMARSVIGQLPWLSTVDVLVILAILVIMTLIISLISKCITSHMDLSDFRNSILPRLLVIGWYCLSFVFKKWK</sequence>
<feature type="compositionally biased region" description="Polar residues" evidence="1">
    <location>
        <begin position="10"/>
        <end position="22"/>
    </location>
</feature>
<organism evidence="3 4">
    <name type="scientific">Aedes albopictus</name>
    <name type="common">Asian tiger mosquito</name>
    <name type="synonym">Stegomyia albopicta</name>
    <dbReference type="NCBI Taxonomy" id="7160"/>
    <lineage>
        <taxon>Eukaryota</taxon>
        <taxon>Metazoa</taxon>
        <taxon>Ecdysozoa</taxon>
        <taxon>Arthropoda</taxon>
        <taxon>Hexapoda</taxon>
        <taxon>Insecta</taxon>
        <taxon>Pterygota</taxon>
        <taxon>Neoptera</taxon>
        <taxon>Endopterygota</taxon>
        <taxon>Diptera</taxon>
        <taxon>Nematocera</taxon>
        <taxon>Culicoidea</taxon>
        <taxon>Culicidae</taxon>
        <taxon>Culicinae</taxon>
        <taxon>Aedini</taxon>
        <taxon>Aedes</taxon>
        <taxon>Stegomyia</taxon>
    </lineage>
</organism>
<name>A0ABM1XKC4_AEDAL</name>
<dbReference type="RefSeq" id="XP_062700647.1">
    <property type="nucleotide sequence ID" value="XM_062844663.1"/>
</dbReference>
<evidence type="ECO:0000313" key="4">
    <source>
        <dbReference type="Proteomes" id="UP000069940"/>
    </source>
</evidence>
<reference evidence="3" key="2">
    <citation type="submission" date="2025-05" db="UniProtKB">
        <authorList>
            <consortium name="EnsemblMetazoa"/>
        </authorList>
    </citation>
    <scope>IDENTIFICATION</scope>
    <source>
        <strain evidence="3">Foshan</strain>
    </source>
</reference>
<dbReference type="EnsemblMetazoa" id="AALFPA23_000454.R38041">
    <property type="protein sequence ID" value="AALFPA23_000454.P38041"/>
    <property type="gene ID" value="AALFPA23_000454"/>
</dbReference>
<proteinExistence type="predicted"/>
<evidence type="ECO:0000256" key="1">
    <source>
        <dbReference type="SAM" id="MobiDB-lite"/>
    </source>
</evidence>
<evidence type="ECO:0000313" key="3">
    <source>
        <dbReference type="EnsemblMetazoa" id="AALFPA23_000454.P38042"/>
    </source>
</evidence>
<dbReference type="EnsemblMetazoa" id="AALFPA23_000454.R38043">
    <property type="protein sequence ID" value="AALFPA23_000454.P38043"/>
    <property type="gene ID" value="AALFPA23_000454"/>
</dbReference>
<dbReference type="RefSeq" id="XP_062700650.1">
    <property type="nucleotide sequence ID" value="XM_062844666.1"/>
</dbReference>
<dbReference type="Proteomes" id="UP000069940">
    <property type="component" value="Unassembled WGS sequence"/>
</dbReference>